<evidence type="ECO:0000256" key="1">
    <source>
        <dbReference type="ARBA" id="ARBA00022737"/>
    </source>
</evidence>
<protein>
    <submittedName>
        <fullName evidence="6">Alpha actinin</fullName>
    </submittedName>
</protein>
<evidence type="ECO:0000259" key="4">
    <source>
        <dbReference type="PROSITE" id="PS50021"/>
    </source>
</evidence>
<dbReference type="WBParaSite" id="ACRNAN_scaffold412.g8746.t3">
    <property type="protein sequence ID" value="ACRNAN_scaffold412.g8746.t3"/>
    <property type="gene ID" value="ACRNAN_scaffold412.g8746"/>
</dbReference>
<dbReference type="Pfam" id="PF00307">
    <property type="entry name" value="CH"/>
    <property type="match status" value="2"/>
</dbReference>
<reference evidence="6" key="1">
    <citation type="submission" date="2022-11" db="UniProtKB">
        <authorList>
            <consortium name="WormBaseParasite"/>
        </authorList>
    </citation>
    <scope>IDENTIFICATION</scope>
</reference>
<dbReference type="SUPFAM" id="SSF47576">
    <property type="entry name" value="Calponin-homology domain, CH-domain"/>
    <property type="match status" value="1"/>
</dbReference>
<evidence type="ECO:0000256" key="3">
    <source>
        <dbReference type="SAM" id="MobiDB-lite"/>
    </source>
</evidence>
<feature type="compositionally biased region" description="Polar residues" evidence="3">
    <location>
        <begin position="174"/>
        <end position="183"/>
    </location>
</feature>
<dbReference type="InterPro" id="IPR001589">
    <property type="entry name" value="Actinin_actin-bd_CS"/>
</dbReference>
<dbReference type="GO" id="GO:0003779">
    <property type="term" value="F:actin binding"/>
    <property type="evidence" value="ECO:0007669"/>
    <property type="project" value="UniProtKB-KW"/>
</dbReference>
<dbReference type="Proteomes" id="UP000887540">
    <property type="component" value="Unplaced"/>
</dbReference>
<feature type="compositionally biased region" description="Basic and acidic residues" evidence="3">
    <location>
        <begin position="186"/>
        <end position="199"/>
    </location>
</feature>
<organism evidence="5 6">
    <name type="scientific">Acrobeloides nanus</name>
    <dbReference type="NCBI Taxonomy" id="290746"/>
    <lineage>
        <taxon>Eukaryota</taxon>
        <taxon>Metazoa</taxon>
        <taxon>Ecdysozoa</taxon>
        <taxon>Nematoda</taxon>
        <taxon>Chromadorea</taxon>
        <taxon>Rhabditida</taxon>
        <taxon>Tylenchina</taxon>
        <taxon>Cephalobomorpha</taxon>
        <taxon>Cephaloboidea</taxon>
        <taxon>Cephalobidae</taxon>
        <taxon>Acrobeloides</taxon>
    </lineage>
</organism>
<feature type="domain" description="Calponin-homology (CH)" evidence="4">
    <location>
        <begin position="1"/>
        <end position="51"/>
    </location>
</feature>
<keyword evidence="2" id="KW-0009">Actin-binding</keyword>
<keyword evidence="1" id="KW-0677">Repeat</keyword>
<dbReference type="InterPro" id="IPR036872">
    <property type="entry name" value="CH_dom_sf"/>
</dbReference>
<evidence type="ECO:0000256" key="2">
    <source>
        <dbReference type="ARBA" id="ARBA00023203"/>
    </source>
</evidence>
<dbReference type="FunFam" id="1.10.418.10:FF:000001">
    <property type="entry name" value="Actinin alpha 1"/>
    <property type="match status" value="1"/>
</dbReference>
<evidence type="ECO:0000313" key="5">
    <source>
        <dbReference type="Proteomes" id="UP000887540"/>
    </source>
</evidence>
<evidence type="ECO:0000313" key="6">
    <source>
        <dbReference type="WBParaSite" id="ACRNAN_scaffold412.g8746.t3"/>
    </source>
</evidence>
<dbReference type="InterPro" id="IPR001715">
    <property type="entry name" value="CH_dom"/>
</dbReference>
<dbReference type="AlphaFoldDB" id="A0A914DU38"/>
<keyword evidence="5" id="KW-1185">Reference proteome</keyword>
<sequence>MRFHKIANVNKALEFIESKGVKLVSIGAEEIVDGNVKMTLGLIWTIILRFAIQEINVGELSARDGLLLWCQRKTAPYDNVNVQNFNTSWKDGLAFCALIHRHRPELIDYSKLSKSDPIYNLNLAFDVAEKHLDIPKMLDAEDVAYNPDEKSIMTYVSCFYHAFNKPWTPKLTVTSPQDSSLVNNFPREKIPQRDPRKDVGERVIDYCQFEK</sequence>
<dbReference type="CDD" id="cd21216">
    <property type="entry name" value="CH_ACTN_rpt2"/>
    <property type="match status" value="1"/>
</dbReference>
<feature type="domain" description="Calponin-homology (CH)" evidence="4">
    <location>
        <begin position="60"/>
        <end position="164"/>
    </location>
</feature>
<name>A0A914DU38_9BILA</name>
<dbReference type="PROSITE" id="PS50021">
    <property type="entry name" value="CH"/>
    <property type="match status" value="2"/>
</dbReference>
<feature type="region of interest" description="Disordered" evidence="3">
    <location>
        <begin position="174"/>
        <end position="199"/>
    </location>
</feature>
<dbReference type="SMART" id="SM00033">
    <property type="entry name" value="CH"/>
    <property type="match status" value="1"/>
</dbReference>
<proteinExistence type="predicted"/>
<accession>A0A914DU38</accession>
<dbReference type="Gene3D" id="1.10.418.10">
    <property type="entry name" value="Calponin-like domain"/>
    <property type="match status" value="2"/>
</dbReference>
<dbReference type="PANTHER" id="PTHR11915">
    <property type="entry name" value="SPECTRIN/FILAMIN RELATED CYTOSKELETAL PROTEIN"/>
    <property type="match status" value="1"/>
</dbReference>
<dbReference type="PROSITE" id="PS00020">
    <property type="entry name" value="ACTININ_2"/>
    <property type="match status" value="1"/>
</dbReference>